<dbReference type="HOGENOM" id="CLU_010194_9_7_1"/>
<gene>
    <name evidence="2" type="ORF">JAAARDRAFT_145930</name>
</gene>
<dbReference type="OrthoDB" id="5296at2759"/>
<dbReference type="InterPro" id="IPR002347">
    <property type="entry name" value="SDR_fam"/>
</dbReference>
<dbReference type="PANTHER" id="PTHR43544:SF12">
    <property type="entry name" value="NAD(P)-BINDING ROSSMANN-FOLD SUPERFAMILY PROTEIN"/>
    <property type="match status" value="1"/>
</dbReference>
<dbReference type="Proteomes" id="UP000027265">
    <property type="component" value="Unassembled WGS sequence"/>
</dbReference>
<evidence type="ECO:0000313" key="3">
    <source>
        <dbReference type="Proteomes" id="UP000027265"/>
    </source>
</evidence>
<dbReference type="SUPFAM" id="SSF51735">
    <property type="entry name" value="NAD(P)-binding Rossmann-fold domains"/>
    <property type="match status" value="1"/>
</dbReference>
<proteinExistence type="inferred from homology"/>
<dbReference type="Pfam" id="PF00106">
    <property type="entry name" value="adh_short"/>
    <property type="match status" value="1"/>
</dbReference>
<organism evidence="2 3">
    <name type="scientific">Jaapia argillacea MUCL 33604</name>
    <dbReference type="NCBI Taxonomy" id="933084"/>
    <lineage>
        <taxon>Eukaryota</taxon>
        <taxon>Fungi</taxon>
        <taxon>Dikarya</taxon>
        <taxon>Basidiomycota</taxon>
        <taxon>Agaricomycotina</taxon>
        <taxon>Agaricomycetes</taxon>
        <taxon>Agaricomycetidae</taxon>
        <taxon>Jaapiales</taxon>
        <taxon>Jaapiaceae</taxon>
        <taxon>Jaapia</taxon>
    </lineage>
</organism>
<dbReference type="AlphaFoldDB" id="A0A067QCU8"/>
<dbReference type="InterPro" id="IPR051468">
    <property type="entry name" value="Fungal_SecMetab_SDRs"/>
</dbReference>
<dbReference type="GO" id="GO:0016491">
    <property type="term" value="F:oxidoreductase activity"/>
    <property type="evidence" value="ECO:0007669"/>
    <property type="project" value="TreeGrafter"/>
</dbReference>
<reference evidence="3" key="1">
    <citation type="journal article" date="2014" name="Proc. Natl. Acad. Sci. U.S.A.">
        <title>Extensive sampling of basidiomycete genomes demonstrates inadequacy of the white-rot/brown-rot paradigm for wood decay fungi.</title>
        <authorList>
            <person name="Riley R."/>
            <person name="Salamov A.A."/>
            <person name="Brown D.W."/>
            <person name="Nagy L.G."/>
            <person name="Floudas D."/>
            <person name="Held B.W."/>
            <person name="Levasseur A."/>
            <person name="Lombard V."/>
            <person name="Morin E."/>
            <person name="Otillar R."/>
            <person name="Lindquist E.A."/>
            <person name="Sun H."/>
            <person name="LaButti K.M."/>
            <person name="Schmutz J."/>
            <person name="Jabbour D."/>
            <person name="Luo H."/>
            <person name="Baker S.E."/>
            <person name="Pisabarro A.G."/>
            <person name="Walton J.D."/>
            <person name="Blanchette R.A."/>
            <person name="Henrissat B."/>
            <person name="Martin F."/>
            <person name="Cullen D."/>
            <person name="Hibbett D.S."/>
            <person name="Grigoriev I.V."/>
        </authorList>
    </citation>
    <scope>NUCLEOTIDE SEQUENCE [LARGE SCALE GENOMIC DNA]</scope>
    <source>
        <strain evidence="3">MUCL 33604</strain>
    </source>
</reference>
<evidence type="ECO:0000256" key="1">
    <source>
        <dbReference type="ARBA" id="ARBA00006484"/>
    </source>
</evidence>
<dbReference type="InterPro" id="IPR036291">
    <property type="entry name" value="NAD(P)-bd_dom_sf"/>
</dbReference>
<dbReference type="GO" id="GO:0005737">
    <property type="term" value="C:cytoplasm"/>
    <property type="evidence" value="ECO:0007669"/>
    <property type="project" value="TreeGrafter"/>
</dbReference>
<keyword evidence="3" id="KW-1185">Reference proteome</keyword>
<name>A0A067QCU8_9AGAM</name>
<dbReference type="PANTHER" id="PTHR43544">
    <property type="entry name" value="SHORT-CHAIN DEHYDROGENASE/REDUCTASE"/>
    <property type="match status" value="1"/>
</dbReference>
<evidence type="ECO:0000313" key="2">
    <source>
        <dbReference type="EMBL" id="KDQ64804.1"/>
    </source>
</evidence>
<accession>A0A067QCU8</accession>
<dbReference type="Gene3D" id="3.40.50.720">
    <property type="entry name" value="NAD(P)-binding Rossmann-like Domain"/>
    <property type="match status" value="1"/>
</dbReference>
<sequence>MSLNPFILVAPATRGLSLALTRHFLRTTNLPVYATHRSDTPEVVHKHILSSFNAQTIDPKRLNLLHLELTSEESISAAAQALEASLPNGAHSYIQTAFFTGGMLHPERQPSDLDLATIQQTYQINVISHLLLVKHFSRFLPPRNFATKSVTGNQPLIPSKWVHVSARVGSISDNKSGGWFSYRSSKAALNQTIKTFDLYLLSKKVPAIAVGVHPGTVKTDLSKDFWEGVEKKKGGKLFEPDEAAEKVAGVVETLGWEERGRVWDWKGEAVPW</sequence>
<protein>
    <recommendedName>
        <fullName evidence="4">NAD(P)-binding protein</fullName>
    </recommendedName>
</protein>
<dbReference type="EMBL" id="KL197709">
    <property type="protein sequence ID" value="KDQ64804.1"/>
    <property type="molecule type" value="Genomic_DNA"/>
</dbReference>
<dbReference type="InParanoid" id="A0A067QCU8"/>
<comment type="similarity">
    <text evidence="1">Belongs to the short-chain dehydrogenases/reductases (SDR) family.</text>
</comment>
<evidence type="ECO:0008006" key="4">
    <source>
        <dbReference type="Google" id="ProtNLM"/>
    </source>
</evidence>